<dbReference type="Pfam" id="PF00497">
    <property type="entry name" value="SBP_bac_3"/>
    <property type="match status" value="1"/>
</dbReference>
<reference evidence="4 5" key="1">
    <citation type="submission" date="2019-12" db="EMBL/GenBank/DDBJ databases">
        <title>Neisseriaceae gen. nov. sp. Genome sequencing and assembly.</title>
        <authorList>
            <person name="Liu Z."/>
            <person name="Li A."/>
        </authorList>
    </citation>
    <scope>NUCLEOTIDE SEQUENCE [LARGE SCALE GENOMIC DNA]</scope>
    <source>
        <strain evidence="4 5">B2N2-7</strain>
    </source>
</reference>
<name>A0A845BPS5_9NEIS</name>
<dbReference type="SMART" id="SM00079">
    <property type="entry name" value="PBPe"/>
    <property type="match status" value="1"/>
</dbReference>
<dbReference type="RefSeq" id="WP_160796918.1">
    <property type="nucleotide sequence ID" value="NZ_WSSB01000008.1"/>
</dbReference>
<gene>
    <name evidence="4" type="ORF">GQF02_10430</name>
</gene>
<dbReference type="EMBL" id="WSSB01000008">
    <property type="protein sequence ID" value="MXR37390.1"/>
    <property type="molecule type" value="Genomic_DNA"/>
</dbReference>
<dbReference type="SMART" id="SM00062">
    <property type="entry name" value="PBPb"/>
    <property type="match status" value="1"/>
</dbReference>
<organism evidence="4 5">
    <name type="scientific">Craterilacuibacter sinensis</name>
    <dbReference type="NCBI Taxonomy" id="2686017"/>
    <lineage>
        <taxon>Bacteria</taxon>
        <taxon>Pseudomonadati</taxon>
        <taxon>Pseudomonadota</taxon>
        <taxon>Betaproteobacteria</taxon>
        <taxon>Neisseriales</taxon>
        <taxon>Neisseriaceae</taxon>
        <taxon>Craterilacuibacter</taxon>
    </lineage>
</organism>
<evidence type="ECO:0000259" key="3">
    <source>
        <dbReference type="SMART" id="SM00079"/>
    </source>
</evidence>
<protein>
    <submittedName>
        <fullName evidence="4">Transporter substrate-binding domain-containing protein</fullName>
    </submittedName>
</protein>
<dbReference type="SUPFAM" id="SSF53850">
    <property type="entry name" value="Periplasmic binding protein-like II"/>
    <property type="match status" value="1"/>
</dbReference>
<evidence type="ECO:0000256" key="1">
    <source>
        <dbReference type="ARBA" id="ARBA00022729"/>
    </source>
</evidence>
<dbReference type="PANTHER" id="PTHR35936:SF17">
    <property type="entry name" value="ARGININE-BINDING EXTRACELLULAR PROTEIN ARTP"/>
    <property type="match status" value="1"/>
</dbReference>
<feature type="domain" description="Solute-binding protein family 3/N-terminal" evidence="2">
    <location>
        <begin position="23"/>
        <end position="250"/>
    </location>
</feature>
<dbReference type="GO" id="GO:0016020">
    <property type="term" value="C:membrane"/>
    <property type="evidence" value="ECO:0007669"/>
    <property type="project" value="InterPro"/>
</dbReference>
<evidence type="ECO:0000259" key="2">
    <source>
        <dbReference type="SMART" id="SM00062"/>
    </source>
</evidence>
<dbReference type="AlphaFoldDB" id="A0A845BPS5"/>
<keyword evidence="5" id="KW-1185">Reference proteome</keyword>
<sequence length="267" mass="30060">MRRFSGLLAWLWLLPTIAYGAPVLRFGVDLNYPPFSWQDKQGQAQGFDIDIAYALCQALEVRCLIVPQDWDGLIPALKAGKFDAILSSMQITPERMRQVDFSDKYYNMPSRLISRKHGQTEAGTWRAKRIGVLESSTQENFARARWGKQQARIISYSEISDAFLALQQGKLDAVFVDSAVGEQAFLSTQDGRDFAFTGDSFSDPAYFGPGAGIAVKKGNHALRLKLNQALQKIRQNGRYHKIQNKYFGFDIYGDRPQAKVIAPETTH</sequence>
<proteinExistence type="predicted"/>
<keyword evidence="1" id="KW-0732">Signal</keyword>
<feature type="domain" description="Ionotropic glutamate receptor C-terminal" evidence="3">
    <location>
        <begin position="23"/>
        <end position="249"/>
    </location>
</feature>
<dbReference type="GO" id="GO:0015276">
    <property type="term" value="F:ligand-gated monoatomic ion channel activity"/>
    <property type="evidence" value="ECO:0007669"/>
    <property type="project" value="InterPro"/>
</dbReference>
<dbReference type="InterPro" id="IPR001638">
    <property type="entry name" value="Solute-binding_3/MltF_N"/>
</dbReference>
<comment type="caution">
    <text evidence="4">The sequence shown here is derived from an EMBL/GenBank/DDBJ whole genome shotgun (WGS) entry which is preliminary data.</text>
</comment>
<dbReference type="PANTHER" id="PTHR35936">
    <property type="entry name" value="MEMBRANE-BOUND LYTIC MUREIN TRANSGLYCOSYLASE F"/>
    <property type="match status" value="1"/>
</dbReference>
<evidence type="ECO:0000313" key="4">
    <source>
        <dbReference type="EMBL" id="MXR37390.1"/>
    </source>
</evidence>
<accession>A0A845BPS5</accession>
<dbReference type="InterPro" id="IPR001320">
    <property type="entry name" value="Iontro_rcpt_C"/>
</dbReference>
<dbReference type="Gene3D" id="3.40.190.10">
    <property type="entry name" value="Periplasmic binding protein-like II"/>
    <property type="match status" value="2"/>
</dbReference>
<evidence type="ECO:0000313" key="5">
    <source>
        <dbReference type="Proteomes" id="UP000467214"/>
    </source>
</evidence>
<dbReference type="Proteomes" id="UP000467214">
    <property type="component" value="Unassembled WGS sequence"/>
</dbReference>